<evidence type="ECO:0000256" key="1">
    <source>
        <dbReference type="ARBA" id="ARBA00004123"/>
    </source>
</evidence>
<feature type="compositionally biased region" description="Low complexity" evidence="17">
    <location>
        <begin position="322"/>
        <end position="333"/>
    </location>
</feature>
<protein>
    <submittedName>
        <fullName evidence="19">Zinc finger and BTB domain-containing protein 4</fullName>
    </submittedName>
</protein>
<feature type="compositionally biased region" description="Polar residues" evidence="17">
    <location>
        <begin position="1009"/>
        <end position="1022"/>
    </location>
</feature>
<dbReference type="PANTHER" id="PTHR16515:SF49">
    <property type="entry name" value="GASTRULA ZINC FINGER PROTEIN XLCGF49.1-LIKE-RELATED"/>
    <property type="match status" value="1"/>
</dbReference>
<feature type="region of interest" description="Disordered" evidence="17">
    <location>
        <begin position="661"/>
        <end position="752"/>
    </location>
</feature>
<feature type="region of interest" description="Disordered" evidence="17">
    <location>
        <begin position="156"/>
        <end position="286"/>
    </location>
</feature>
<evidence type="ECO:0000256" key="14">
    <source>
        <dbReference type="ARBA" id="ARBA00023163"/>
    </source>
</evidence>
<feature type="compositionally biased region" description="Low complexity" evidence="17">
    <location>
        <begin position="162"/>
        <end position="175"/>
    </location>
</feature>
<feature type="compositionally biased region" description="Basic and acidic residues" evidence="17">
    <location>
        <begin position="812"/>
        <end position="851"/>
    </location>
</feature>
<keyword evidence="8" id="KW-0677">Repeat</keyword>
<feature type="region of interest" description="Disordered" evidence="17">
    <location>
        <begin position="300"/>
        <end position="363"/>
    </location>
</feature>
<dbReference type="GO" id="GO:0005694">
    <property type="term" value="C:chromosome"/>
    <property type="evidence" value="ECO:0007669"/>
    <property type="project" value="UniProtKB-SubCell"/>
</dbReference>
<name>A0A6G0HJ97_LARCR</name>
<feature type="domain" description="C2H2-type" evidence="18">
    <location>
        <begin position="370"/>
        <end position="397"/>
    </location>
</feature>
<keyword evidence="20" id="KW-1185">Reference proteome</keyword>
<dbReference type="SMART" id="SM00355">
    <property type="entry name" value="ZnF_C2H2"/>
    <property type="match status" value="8"/>
</dbReference>
<comment type="subcellular location">
    <subcellularLocation>
        <location evidence="2">Chromosome</location>
    </subcellularLocation>
    <subcellularLocation>
        <location evidence="1">Nucleus</location>
    </subcellularLocation>
</comment>
<feature type="compositionally biased region" description="Polar residues" evidence="17">
    <location>
        <begin position="1410"/>
        <end position="1427"/>
    </location>
</feature>
<dbReference type="Pfam" id="PF00096">
    <property type="entry name" value="zf-C2H2"/>
    <property type="match status" value="2"/>
</dbReference>
<evidence type="ECO:0000256" key="8">
    <source>
        <dbReference type="ARBA" id="ARBA00022737"/>
    </source>
</evidence>
<feature type="region of interest" description="Disordered" evidence="17">
    <location>
        <begin position="1724"/>
        <end position="1744"/>
    </location>
</feature>
<evidence type="ECO:0000256" key="6">
    <source>
        <dbReference type="ARBA" id="ARBA00022553"/>
    </source>
</evidence>
<feature type="compositionally biased region" description="Polar residues" evidence="17">
    <location>
        <begin position="1202"/>
        <end position="1217"/>
    </location>
</feature>
<dbReference type="PROSITE" id="PS00028">
    <property type="entry name" value="ZINC_FINGER_C2H2_1"/>
    <property type="match status" value="7"/>
</dbReference>
<gene>
    <name evidence="19" type="ORF">D5F01_LYC22687</name>
</gene>
<feature type="region of interest" description="Disordered" evidence="17">
    <location>
        <begin position="777"/>
        <end position="901"/>
    </location>
</feature>
<dbReference type="GO" id="GO:0008270">
    <property type="term" value="F:zinc ion binding"/>
    <property type="evidence" value="ECO:0007669"/>
    <property type="project" value="UniProtKB-KW"/>
</dbReference>
<feature type="compositionally biased region" description="Low complexity" evidence="17">
    <location>
        <begin position="213"/>
        <end position="224"/>
    </location>
</feature>
<feature type="compositionally biased region" description="Basic residues" evidence="17">
    <location>
        <begin position="1512"/>
        <end position="1521"/>
    </location>
</feature>
<evidence type="ECO:0000256" key="13">
    <source>
        <dbReference type="ARBA" id="ARBA00023125"/>
    </source>
</evidence>
<comment type="caution">
    <text evidence="19">The sequence shown here is derived from an EMBL/GenBank/DDBJ whole genome shotgun (WGS) entry which is preliminary data.</text>
</comment>
<feature type="region of interest" description="Disordered" evidence="17">
    <location>
        <begin position="938"/>
        <end position="1033"/>
    </location>
</feature>
<dbReference type="SUPFAM" id="SSF57667">
    <property type="entry name" value="beta-beta-alpha zinc fingers"/>
    <property type="match status" value="3"/>
</dbReference>
<dbReference type="InterPro" id="IPR013087">
    <property type="entry name" value="Znf_C2H2_type"/>
</dbReference>
<keyword evidence="13" id="KW-0238">DNA-binding</keyword>
<evidence type="ECO:0000256" key="11">
    <source>
        <dbReference type="ARBA" id="ARBA00022843"/>
    </source>
</evidence>
<feature type="compositionally biased region" description="Low complexity" evidence="17">
    <location>
        <begin position="724"/>
        <end position="744"/>
    </location>
</feature>
<feature type="compositionally biased region" description="Basic and acidic residues" evidence="17">
    <location>
        <begin position="305"/>
        <end position="314"/>
    </location>
</feature>
<feature type="compositionally biased region" description="Basic and acidic residues" evidence="17">
    <location>
        <begin position="876"/>
        <end position="891"/>
    </location>
</feature>
<dbReference type="GO" id="GO:0005634">
    <property type="term" value="C:nucleus"/>
    <property type="evidence" value="ECO:0007669"/>
    <property type="project" value="UniProtKB-SubCell"/>
</dbReference>
<reference evidence="19 20" key="1">
    <citation type="submission" date="2019-07" db="EMBL/GenBank/DDBJ databases">
        <title>Chromosome genome assembly for large yellow croaker.</title>
        <authorList>
            <person name="Xiao S."/>
        </authorList>
    </citation>
    <scope>NUCLEOTIDE SEQUENCE [LARGE SCALE GENOMIC DNA]</scope>
    <source>
        <strain evidence="19">JMULYC20181020</strain>
        <tissue evidence="19">Muscle</tissue>
    </source>
</reference>
<dbReference type="Gene3D" id="3.30.160.60">
    <property type="entry name" value="Classic Zinc Finger"/>
    <property type="match status" value="5"/>
</dbReference>
<sequence length="1744" mass="192020">MVSGEKVWDPLHVGLLQSRLSEQHLATGLTPLCNLAHSATKDTACHQSQRPSPLSSLPLSLVAVDTLNPVRTSSRFHPTPVNYCGSSKIDHCLGVASQPDDDEGEEEEGEAEQLEMKGKRHGGRGEAMMEDRLEDMADGPKNAKITLSFPLSAAPLPASLTSPNHCRSSSSSSPSPHRRRPSSKSSDEGSLWKLDATMDVKHRPFKPPRHDTSPSSSPSSSSSPMTVHALIRKDIKSPPPLKCSKLNPETQFHRSPPRSSSGSLGSGYGGDGWDERHRLANGTASPSQTAQILFSLGTSAYQRGGDAERREKITGRPSGKVGSPHGPSLHPPTLHLPPPLPPPPPPPSEGLTAPPHSSSYSPTDSLKPELICGVCHRLFSSASSLTVHMRLHRGSRALSCRYCGKVFIHSKRLQSHEASCRVAGLPSNSLGPPSLTVQPKEEPLEEGEVRVEGGVIVGETDIGKARPGKKARSLLARIQGDDAAATELLEGDEHHFVKVVDGNVIYFCSVCERSYMTLSSLKRHSNVHSWRRRYPCHYCDKVFALAEYRTKHEVWHTGERRYQCIFCWDAFATYYNLKTHQKAIHGINPSLISSEKTANGGYKQKANALKLYRLLPMRSQKRPYKTYSDSLHNGLLLPPTETPSLSLPGLGCSLGPGDLQSLISGAHPQSVKPDPDAFPDGFPVSLAAEHRDLTASTPLPQMDMPQVRKHDSEAPELEQGRGSGSFKMSSSSSKTKTPKTSRGTETTMPSVITYGHTKPSVIVHGTAVSSSVIVHSNQVTSGSEKSPMNSPSPETSSISQTSHKGSPRPIKKQRDSADSHRKRSRDSSDTTEERSREPAWKQRVIRKEENVRRKRRRRRRREEEEEVRKKSSKSPDGVREYYFRQEVREQDSDNDTEDNLWRPYYSYKPKRKAQAHLQRVKSWQRKLKFKRSIRLKRRAERLKNHVNKDTDKSQDEEEDGKIEEAEKTSRTNRDKGERKKKDYLSAPLKEKNKDAEEQVKEACHEVSTPLHSSKPPVSTSVAPTGIKRRPWTNGNAAECGTCGRWFSSPRKRDKHELSHLLEFVCLFCRATFPSRDKLEDHQRAQHPKPTEAPSVPPKVALGEQVEGVGVKSVPEIAKYDEERGGQVGLAGCNSSPSRLSRRALSRHTCPQCHKVCKTSSALTRHIRRHELSSSPEREKEDKDPEPKTPEAVVNRDAETKKGQTTSALSVSVISYSTPDPPGSGDCLASRQHEDHLSQLTDEHRMSGSGDKPEHVNLNLTELTHHAPEREPSPQVTVPPLESPVNLTPTKHEFTPAAPSALHSVLVMNGPECLDYRTPSKKNLDSQIHRIPSPVHIVASTNTSPNVPVTSQTRITTAAPPVSMTTALSSEGGFMKRDGVIMDRERQGGNGLFLRTGYEESPLVQDLRVQSLSRSPSPNEAQDLTMSSILAREREIERQREKERELERQREREREKEMVKEREKEIERAPQMSRVAHAPEEQISLLVPKEEPLSPVPSPQHIPTQTTMNGPSSHRHTPHKSPCRSPSAIGLLAQANRQVHSSSQGLDRLTLPTGAAGAGDRPSAHALLLPRAPQPPEPEHQDTVSSRDSQQGDATPVGYPSQNYPLPLIVPDSYRSGKKQEENLLMSSYPAGALPFGPLGKMMVPNGGDLAKLPFYPDPYQLLYGPQLLAYPYNLAALPVALNMMAPGGDKVEPLPFLPAIFNYAATAGPYMGAAPHPLVANPSLYSGGSGGGGKKQRDSSGGKP</sequence>
<keyword evidence="4" id="KW-0678">Repressor</keyword>
<feature type="compositionally biased region" description="Polar residues" evidence="17">
    <location>
        <begin position="1582"/>
        <end position="1592"/>
    </location>
</feature>
<keyword evidence="6" id="KW-0597">Phosphoprotein</keyword>
<feature type="region of interest" description="Disordered" evidence="17">
    <location>
        <begin position="94"/>
        <end position="125"/>
    </location>
</feature>
<feature type="region of interest" description="Disordered" evidence="17">
    <location>
        <begin position="1166"/>
        <end position="1229"/>
    </location>
</feature>
<keyword evidence="10" id="KW-0862">Zinc</keyword>
<dbReference type="FunFam" id="3.30.160.60:FF:000235">
    <property type="entry name" value="Zinc finger and BTB domain containing 38"/>
    <property type="match status" value="1"/>
</dbReference>
<keyword evidence="11" id="KW-0832">Ubl conjugation</keyword>
<feature type="compositionally biased region" description="Basic and acidic residues" evidence="17">
    <location>
        <begin position="1169"/>
        <end position="1201"/>
    </location>
</feature>
<feature type="domain" description="C2H2-type" evidence="18">
    <location>
        <begin position="562"/>
        <end position="585"/>
    </location>
</feature>
<keyword evidence="12" id="KW-0805">Transcription regulation</keyword>
<keyword evidence="15" id="KW-0539">Nucleus</keyword>
<evidence type="ECO:0000256" key="2">
    <source>
        <dbReference type="ARBA" id="ARBA00004286"/>
    </source>
</evidence>
<evidence type="ECO:0000313" key="19">
    <source>
        <dbReference type="EMBL" id="KAE8279101.1"/>
    </source>
</evidence>
<evidence type="ECO:0000259" key="18">
    <source>
        <dbReference type="PROSITE" id="PS50157"/>
    </source>
</evidence>
<keyword evidence="14" id="KW-0804">Transcription</keyword>
<evidence type="ECO:0000256" key="15">
    <source>
        <dbReference type="ARBA" id="ARBA00023242"/>
    </source>
</evidence>
<keyword evidence="9 16" id="KW-0863">Zinc-finger</keyword>
<keyword evidence="3" id="KW-0158">Chromosome</keyword>
<feature type="region of interest" description="Disordered" evidence="17">
    <location>
        <begin position="1434"/>
        <end position="1455"/>
    </location>
</feature>
<evidence type="ECO:0000256" key="9">
    <source>
        <dbReference type="ARBA" id="ARBA00022771"/>
    </source>
</evidence>
<dbReference type="PROSITE" id="PS50157">
    <property type="entry name" value="ZINC_FINGER_C2H2_2"/>
    <property type="match status" value="6"/>
</dbReference>
<feature type="domain" description="C2H2-type" evidence="18">
    <location>
        <begin position="506"/>
        <end position="533"/>
    </location>
</feature>
<feature type="region of interest" description="Disordered" evidence="17">
    <location>
        <begin position="1487"/>
        <end position="1603"/>
    </location>
</feature>
<dbReference type="FunFam" id="3.30.160.60:FF:000437">
    <property type="entry name" value="zinc finger and BTB domain-containing protein 38"/>
    <property type="match status" value="1"/>
</dbReference>
<feature type="compositionally biased region" description="Polar residues" evidence="17">
    <location>
        <begin position="1534"/>
        <end position="1544"/>
    </location>
</feature>
<dbReference type="EMBL" id="REGW02000023">
    <property type="protein sequence ID" value="KAE8279101.1"/>
    <property type="molecule type" value="Genomic_DNA"/>
</dbReference>
<feature type="compositionally biased region" description="Polar residues" evidence="17">
    <location>
        <begin position="1500"/>
        <end position="1511"/>
    </location>
</feature>
<feature type="domain" description="C2H2-type" evidence="18">
    <location>
        <begin position="1147"/>
        <end position="1174"/>
    </location>
</feature>
<evidence type="ECO:0000313" key="20">
    <source>
        <dbReference type="Proteomes" id="UP000424527"/>
    </source>
</evidence>
<dbReference type="GO" id="GO:0003677">
    <property type="term" value="F:DNA binding"/>
    <property type="evidence" value="ECO:0007669"/>
    <property type="project" value="UniProtKB-KW"/>
</dbReference>
<keyword evidence="5" id="KW-1017">Isopeptide bond</keyword>
<proteinExistence type="predicted"/>
<feature type="compositionally biased region" description="Basic and acidic residues" evidence="17">
    <location>
        <begin position="1735"/>
        <end position="1744"/>
    </location>
</feature>
<feature type="domain" description="C2H2-type" evidence="18">
    <location>
        <begin position="534"/>
        <end position="561"/>
    </location>
</feature>
<evidence type="ECO:0000256" key="10">
    <source>
        <dbReference type="ARBA" id="ARBA00022833"/>
    </source>
</evidence>
<evidence type="ECO:0000256" key="5">
    <source>
        <dbReference type="ARBA" id="ARBA00022499"/>
    </source>
</evidence>
<feature type="compositionally biased region" description="Pro residues" evidence="17">
    <location>
        <begin position="334"/>
        <end position="348"/>
    </location>
</feature>
<feature type="compositionally biased region" description="Basic and acidic residues" evidence="17">
    <location>
        <begin position="962"/>
        <end position="1004"/>
    </location>
</feature>
<evidence type="ECO:0000256" key="17">
    <source>
        <dbReference type="SAM" id="MobiDB-lite"/>
    </source>
</evidence>
<dbReference type="PANTHER" id="PTHR16515">
    <property type="entry name" value="PR DOMAIN ZINC FINGER PROTEIN"/>
    <property type="match status" value="1"/>
</dbReference>
<evidence type="ECO:0000256" key="7">
    <source>
        <dbReference type="ARBA" id="ARBA00022723"/>
    </source>
</evidence>
<keyword evidence="7" id="KW-0479">Metal-binding</keyword>
<evidence type="ECO:0000256" key="16">
    <source>
        <dbReference type="PROSITE-ProRule" id="PRU00042"/>
    </source>
</evidence>
<dbReference type="InterPro" id="IPR050331">
    <property type="entry name" value="Zinc_finger"/>
</dbReference>
<feature type="region of interest" description="Disordered" evidence="17">
    <location>
        <begin position="1410"/>
        <end position="1429"/>
    </location>
</feature>
<feature type="compositionally biased region" description="Acidic residues" evidence="17">
    <location>
        <begin position="99"/>
        <end position="113"/>
    </location>
</feature>
<evidence type="ECO:0000256" key="3">
    <source>
        <dbReference type="ARBA" id="ARBA00022454"/>
    </source>
</evidence>
<dbReference type="GO" id="GO:0006355">
    <property type="term" value="P:regulation of DNA-templated transcription"/>
    <property type="evidence" value="ECO:0007669"/>
    <property type="project" value="UniProtKB-ARBA"/>
</dbReference>
<evidence type="ECO:0000256" key="4">
    <source>
        <dbReference type="ARBA" id="ARBA00022491"/>
    </source>
</evidence>
<feature type="domain" description="C2H2-type" evidence="18">
    <location>
        <begin position="1063"/>
        <end position="1091"/>
    </location>
</feature>
<feature type="compositionally biased region" description="Basic and acidic residues" evidence="17">
    <location>
        <begin position="196"/>
        <end position="212"/>
    </location>
</feature>
<evidence type="ECO:0000256" key="12">
    <source>
        <dbReference type="ARBA" id="ARBA00023015"/>
    </source>
</evidence>
<accession>A0A6G0HJ97</accession>
<dbReference type="Proteomes" id="UP000424527">
    <property type="component" value="Unassembled WGS sequence"/>
</dbReference>
<feature type="region of interest" description="Disordered" evidence="17">
    <location>
        <begin position="1078"/>
        <end position="1097"/>
    </location>
</feature>
<dbReference type="InterPro" id="IPR036236">
    <property type="entry name" value="Znf_C2H2_sf"/>
</dbReference>
<organism evidence="19 20">
    <name type="scientific">Larimichthys crocea</name>
    <name type="common">Large yellow croaker</name>
    <name type="synonym">Pseudosciaena crocea</name>
    <dbReference type="NCBI Taxonomy" id="215358"/>
    <lineage>
        <taxon>Eukaryota</taxon>
        <taxon>Metazoa</taxon>
        <taxon>Chordata</taxon>
        <taxon>Craniata</taxon>
        <taxon>Vertebrata</taxon>
        <taxon>Euteleostomi</taxon>
        <taxon>Actinopterygii</taxon>
        <taxon>Neopterygii</taxon>
        <taxon>Teleostei</taxon>
        <taxon>Neoteleostei</taxon>
        <taxon>Acanthomorphata</taxon>
        <taxon>Eupercaria</taxon>
        <taxon>Sciaenidae</taxon>
        <taxon>Larimichthys</taxon>
    </lineage>
</organism>
<feature type="compositionally biased region" description="Basic and acidic residues" evidence="17">
    <location>
        <begin position="941"/>
        <end position="953"/>
    </location>
</feature>
<feature type="compositionally biased region" description="Polar residues" evidence="17">
    <location>
        <begin position="777"/>
        <end position="804"/>
    </location>
</feature>